<keyword evidence="3" id="KW-0493">Microtubule</keyword>
<dbReference type="Proteomes" id="UP000193719">
    <property type="component" value="Unassembled WGS sequence"/>
</dbReference>
<keyword evidence="4" id="KW-0547">Nucleotide-binding</keyword>
<keyword evidence="5" id="KW-0067">ATP-binding</keyword>
<keyword evidence="2" id="KW-0963">Cytoplasm</keyword>
<organism evidence="10 11">
    <name type="scientific">Piromyces finnis</name>
    <dbReference type="NCBI Taxonomy" id="1754191"/>
    <lineage>
        <taxon>Eukaryota</taxon>
        <taxon>Fungi</taxon>
        <taxon>Fungi incertae sedis</taxon>
        <taxon>Chytridiomycota</taxon>
        <taxon>Chytridiomycota incertae sedis</taxon>
        <taxon>Neocallimastigomycetes</taxon>
        <taxon>Neocallimastigales</taxon>
        <taxon>Neocallimastigaceae</taxon>
        <taxon>Piromyces</taxon>
    </lineage>
</organism>
<name>A0A1Y1VAI3_9FUNG</name>
<evidence type="ECO:0000256" key="3">
    <source>
        <dbReference type="ARBA" id="ARBA00022701"/>
    </source>
</evidence>
<keyword evidence="8" id="KW-0206">Cytoskeleton</keyword>
<evidence type="ECO:0000256" key="8">
    <source>
        <dbReference type="ARBA" id="ARBA00023212"/>
    </source>
</evidence>
<feature type="coiled-coil region" evidence="9">
    <location>
        <begin position="328"/>
        <end position="422"/>
    </location>
</feature>
<keyword evidence="11" id="KW-1185">Reference proteome</keyword>
<dbReference type="InterPro" id="IPR059182">
    <property type="entry name" value="Khc_C"/>
</dbReference>
<dbReference type="AlphaFoldDB" id="A0A1Y1VAI3"/>
<reference evidence="10 11" key="1">
    <citation type="submission" date="2016-08" db="EMBL/GenBank/DDBJ databases">
        <title>Genomes of anaerobic fungi encode conserved fungal cellulosomes for biomass hydrolysis.</title>
        <authorList>
            <consortium name="DOE Joint Genome Institute"/>
            <person name="Haitjema C.H."/>
            <person name="Gilmore S.P."/>
            <person name="Henske J.K."/>
            <person name="Solomon K.V."/>
            <person name="De Groot R."/>
            <person name="Kuo A."/>
            <person name="Mondo S.J."/>
            <person name="Salamov A.A."/>
            <person name="Labutti K."/>
            <person name="Zhao Z."/>
            <person name="Chiniquy J."/>
            <person name="Barry K."/>
            <person name="Brewer H.M."/>
            <person name="Purvine S.O."/>
            <person name="Wright A.T."/>
            <person name="Boxma B."/>
            <person name="Van Alen T."/>
            <person name="Hackstein J.H."/>
            <person name="Baker S.E."/>
            <person name="Grigoriev I.V."/>
            <person name="O'Malley M.A."/>
        </authorList>
    </citation>
    <scope>NUCLEOTIDE SEQUENCE [LARGE SCALE GENOMIC DNA]</scope>
    <source>
        <strain evidence="11">finn</strain>
    </source>
</reference>
<dbReference type="CDD" id="cd23649">
    <property type="entry name" value="Khc_CBD_cc"/>
    <property type="match status" value="1"/>
</dbReference>
<evidence type="ECO:0000256" key="6">
    <source>
        <dbReference type="ARBA" id="ARBA00023054"/>
    </source>
</evidence>
<comment type="caution">
    <text evidence="10">The sequence shown here is derived from an EMBL/GenBank/DDBJ whole genome shotgun (WGS) entry which is preliminary data.</text>
</comment>
<feature type="coiled-coil region" evidence="9">
    <location>
        <begin position="113"/>
        <end position="286"/>
    </location>
</feature>
<evidence type="ECO:0000313" key="10">
    <source>
        <dbReference type="EMBL" id="ORX51080.1"/>
    </source>
</evidence>
<sequence length="478" mass="56132">DNKEMSSKVNDFKIQLEKITFENKETTIMMDSLKESNQELSKEVEELKKQLIEAQSTRGDADYGKEKLKIQKISKMMAELAPSNLIDEKEKQIRAALSQLDGRPQEIALPTTTEEIQKQYEELIEANKKTNQQENLLNELVIKSTLLKEENSDLVKKQRDMENRMNQLELEYEELLEKTIAEDEAGETRDENFVKELKEKLEKQYNQKKEAQQQEINKYQEIISKKDEEIANLEQMSDELKQQTQNLQNALENLKKTANSNKPVDLTKKEEELEKIKQTMGQQLADFDTMKKKLMRDLQNRCEKVVELELSLDETREQYNTILRSSNNKTQQQKMTFLERNLEQLTNVQKQLVEQNSTLKKEIVVADRKLMARNERIQTLEHLLQDAQEKLTLQNQKFDTQLTAMRERLQEARAQNSSSNNSWMWNASRIAKPLRGGQNVPQENFEERYANMSHYSDLDPNSNANKRSSWYINLLKKS</sequence>
<keyword evidence="6 9" id="KW-0175">Coiled coil</keyword>
<evidence type="ECO:0000256" key="9">
    <source>
        <dbReference type="SAM" id="Coils"/>
    </source>
</evidence>
<evidence type="ECO:0000313" key="11">
    <source>
        <dbReference type="Proteomes" id="UP000193719"/>
    </source>
</evidence>
<gene>
    <name evidence="10" type="ORF">BCR36DRAFT_288780</name>
</gene>
<proteinExistence type="predicted"/>
<keyword evidence="7" id="KW-0505">Motor protein</keyword>
<dbReference type="OrthoDB" id="3176171at2759"/>
<accession>A0A1Y1VAI3</accession>
<evidence type="ECO:0000256" key="4">
    <source>
        <dbReference type="ARBA" id="ARBA00022741"/>
    </source>
</evidence>
<feature type="non-terminal residue" evidence="10">
    <location>
        <position position="1"/>
    </location>
</feature>
<evidence type="ECO:0000256" key="1">
    <source>
        <dbReference type="ARBA" id="ARBA00004245"/>
    </source>
</evidence>
<comment type="subcellular location">
    <subcellularLocation>
        <location evidence="1">Cytoplasm</location>
        <location evidence="1">Cytoskeleton</location>
    </subcellularLocation>
</comment>
<feature type="coiled-coil region" evidence="9">
    <location>
        <begin position="23"/>
        <end position="57"/>
    </location>
</feature>
<dbReference type="EMBL" id="MCFH01000019">
    <property type="protein sequence ID" value="ORX51080.1"/>
    <property type="molecule type" value="Genomic_DNA"/>
</dbReference>
<evidence type="ECO:0000256" key="2">
    <source>
        <dbReference type="ARBA" id="ARBA00022490"/>
    </source>
</evidence>
<evidence type="ECO:0000256" key="5">
    <source>
        <dbReference type="ARBA" id="ARBA00022840"/>
    </source>
</evidence>
<protein>
    <submittedName>
        <fullName evidence="10">Uncharacterized protein</fullName>
    </submittedName>
</protein>
<dbReference type="STRING" id="1754191.A0A1Y1VAI3"/>
<evidence type="ECO:0000256" key="7">
    <source>
        <dbReference type="ARBA" id="ARBA00023175"/>
    </source>
</evidence>
<reference evidence="10 11" key="2">
    <citation type="submission" date="2016-08" db="EMBL/GenBank/DDBJ databases">
        <title>Pervasive Adenine N6-methylation of Active Genes in Fungi.</title>
        <authorList>
            <consortium name="DOE Joint Genome Institute"/>
            <person name="Mondo S.J."/>
            <person name="Dannebaum R.O."/>
            <person name="Kuo R.C."/>
            <person name="Labutti K."/>
            <person name="Haridas S."/>
            <person name="Kuo A."/>
            <person name="Salamov A."/>
            <person name="Ahrendt S.R."/>
            <person name="Lipzen A."/>
            <person name="Sullivan W."/>
            <person name="Andreopoulos W.B."/>
            <person name="Clum A."/>
            <person name="Lindquist E."/>
            <person name="Daum C."/>
            <person name="Ramamoorthy G.K."/>
            <person name="Gryganskyi A."/>
            <person name="Culley D."/>
            <person name="Magnuson J.K."/>
            <person name="James T.Y."/>
            <person name="O'Malley M.A."/>
            <person name="Stajich J.E."/>
            <person name="Spatafora J.W."/>
            <person name="Visel A."/>
            <person name="Grigoriev I.V."/>
        </authorList>
    </citation>
    <scope>NUCLEOTIDE SEQUENCE [LARGE SCALE GENOMIC DNA]</scope>
    <source>
        <strain evidence="11">finn</strain>
    </source>
</reference>